<dbReference type="OMA" id="DSTAMTM"/>
<keyword evidence="1" id="KW-0175">Coiled coil</keyword>
<name>A0A0J9YD60_BRUMA</name>
<feature type="region of interest" description="Disordered" evidence="2">
    <location>
        <begin position="1"/>
        <end position="39"/>
    </location>
</feature>
<proteinExistence type="predicted"/>
<accession>A0A0J9YD60</accession>
<reference evidence="3" key="2">
    <citation type="submission" date="2012-12" db="EMBL/GenBank/DDBJ databases">
        <authorList>
            <person name="Gao Y.W."/>
            <person name="Fan S.T."/>
            <person name="Sun H.T."/>
            <person name="Wang Z."/>
            <person name="Gao X.L."/>
            <person name="Li Y.G."/>
            <person name="Wang T.C."/>
            <person name="Zhang K."/>
            <person name="Xu W.W."/>
            <person name="Yu Z.J."/>
            <person name="Xia X.Z."/>
        </authorList>
    </citation>
    <scope>NUCLEOTIDE SEQUENCE</scope>
    <source>
        <strain evidence="3">FR3</strain>
    </source>
</reference>
<feature type="compositionally biased region" description="Low complexity" evidence="2">
    <location>
        <begin position="51"/>
        <end position="66"/>
    </location>
</feature>
<dbReference type="EMBL" id="LN856207">
    <property type="protein sequence ID" value="CDQ06678.1"/>
    <property type="molecule type" value="Genomic_DNA"/>
</dbReference>
<sequence length="495" mass="55222">MLPRTNRPRELRITPSSSLVMRTNDSSGNGSNTATSKQTATMYSTSFRSHGASGNTTPASSGASTSAVVDEIVPMNSTTNSRKMMVAPQPQNSYHRERGDSNHKSSLHTQQRRQSGGALIPAYHISSFADNWRSRDRDNSSADQQIIVDDRRTKNNNDMRVAVLEQRVRELEAAVIPGQAPSTSLSATSFIIPVVNSKTATTPVTQQLMAQEVVDKEIEVERLQSQLRKCYSRMELRQVQYDEEVNTFRRESEEAKLQLTKVKARLAELEKECVAYREKAMAVDANRNSAVASSLEKISTQEREIAMLRSDLERHMQLVKNLERIKKEYEFLELQNEALNAKLDSKEATIRDLEDSIHTMKMDASRKMESGSVTPKADAFSVFDIEPTKFLSNSKDSNTKSDRSLHPSSPSGLESSKRVDKSSSVILSDSENDDKIQLSASTSKLLRIQLNKILECRLLAKCLKDVAAKAISGDAPSVNRLLGCRSKLYFIIIVI</sequence>
<evidence type="ECO:0000313" key="3">
    <source>
        <dbReference type="EMBL" id="CDQ06678.1"/>
    </source>
</evidence>
<evidence type="ECO:0000256" key="1">
    <source>
        <dbReference type="SAM" id="Coils"/>
    </source>
</evidence>
<dbReference type="AlphaFoldDB" id="A0A0J9YD60"/>
<feature type="compositionally biased region" description="Basic and acidic residues" evidence="2">
    <location>
        <begin position="94"/>
        <end position="103"/>
    </location>
</feature>
<gene>
    <name evidence="3" type="primary">Bma-noca-1</name>
    <name evidence="3" type="ORF">BM_Bm8403</name>
</gene>
<feature type="compositionally biased region" description="Polar residues" evidence="2">
    <location>
        <begin position="14"/>
        <end position="39"/>
    </location>
</feature>
<feature type="region of interest" description="Disordered" evidence="2">
    <location>
        <begin position="85"/>
        <end position="120"/>
    </location>
</feature>
<feature type="coiled-coil region" evidence="1">
    <location>
        <begin position="245"/>
        <end position="363"/>
    </location>
</feature>
<organism evidence="3">
    <name type="scientific">Brugia malayi</name>
    <name type="common">Filarial nematode worm</name>
    <dbReference type="NCBI Taxonomy" id="6279"/>
    <lineage>
        <taxon>Eukaryota</taxon>
        <taxon>Metazoa</taxon>
        <taxon>Ecdysozoa</taxon>
        <taxon>Nematoda</taxon>
        <taxon>Chromadorea</taxon>
        <taxon>Rhabditida</taxon>
        <taxon>Spirurina</taxon>
        <taxon>Spiruromorpha</taxon>
        <taxon>Filarioidea</taxon>
        <taxon>Onchocercidae</taxon>
        <taxon>Brugia</taxon>
    </lineage>
</organism>
<reference evidence="3" key="1">
    <citation type="journal article" date="2007" name="Science">
        <title>Draft genome of the filarial nematode parasite Brugia malayi.</title>
        <authorList>
            <person name="Ghedin E."/>
            <person name="Wang S."/>
            <person name="Spiro D."/>
            <person name="Caler E."/>
            <person name="Zhao Q."/>
            <person name="Crabtree J."/>
            <person name="Allen J.E."/>
            <person name="Delcher A.L."/>
            <person name="Guiliano D.B."/>
            <person name="Miranda-Saavedra D."/>
            <person name="Angiuoli S.V."/>
            <person name="Creasy T."/>
            <person name="Amedeo P."/>
            <person name="Haas B."/>
            <person name="El-Sayed N.M."/>
            <person name="Wortman J.R."/>
            <person name="Feldblyum T."/>
            <person name="Tallon L."/>
            <person name="Schatz M."/>
            <person name="Shumway M."/>
            <person name="Koo H."/>
            <person name="Salzberg S.L."/>
            <person name="Schobel S."/>
            <person name="Pertea M."/>
            <person name="Pop M."/>
            <person name="White O."/>
            <person name="Barton G.J."/>
            <person name="Carlow C.K."/>
            <person name="Crawford M.J."/>
            <person name="Daub J."/>
            <person name="Dimmic M.W."/>
            <person name="Estes C.F."/>
            <person name="Foster J.M."/>
            <person name="Ganatra M."/>
            <person name="Gregory W.F."/>
            <person name="Johnson N.M."/>
            <person name="Jin J."/>
            <person name="Komuniecki R."/>
            <person name="Korf I."/>
            <person name="Kumar S."/>
            <person name="Laney S."/>
            <person name="Li B.W."/>
            <person name="Li W."/>
            <person name="Lindblom T.H."/>
            <person name="Lustigman S."/>
            <person name="Ma D."/>
            <person name="Maina C.V."/>
            <person name="Martin D.M."/>
            <person name="McCarter J.P."/>
            <person name="McReynolds L."/>
            <person name="Mitreva M."/>
            <person name="Nutman T.B."/>
            <person name="Parkinson J."/>
            <person name="Peregrin-Alvarez J.M."/>
            <person name="Poole C."/>
            <person name="Ren Q."/>
            <person name="Saunders L."/>
            <person name="Sluder A.E."/>
            <person name="Smith K."/>
            <person name="Stanke M."/>
            <person name="Unnasch T.R."/>
            <person name="Ware J."/>
            <person name="Wei A.D."/>
            <person name="Weil G."/>
            <person name="Williams D.J."/>
            <person name="Zhang Y."/>
            <person name="Williams S.A."/>
            <person name="Fraser-Liggett C."/>
            <person name="Slatko B."/>
            <person name="Blaxter M.L."/>
            <person name="Scott A.L."/>
        </authorList>
    </citation>
    <scope>NUCLEOTIDE SEQUENCE</scope>
    <source>
        <strain evidence="3">FR3</strain>
    </source>
</reference>
<protein>
    <submittedName>
        <fullName evidence="3">BMA-NOCA-1</fullName>
    </submittedName>
</protein>
<evidence type="ECO:0000256" key="2">
    <source>
        <dbReference type="SAM" id="MobiDB-lite"/>
    </source>
</evidence>
<feature type="region of interest" description="Disordered" evidence="2">
    <location>
        <begin position="393"/>
        <end position="420"/>
    </location>
</feature>
<feature type="region of interest" description="Disordered" evidence="2">
    <location>
        <begin position="47"/>
        <end position="66"/>
    </location>
</feature>